<sequence length="397" mass="43927">MTQTYSISKYLKGDKFIWGVAIVLSLISILVVYSATGTLAYRKADGNTEYYLFKHSFLVFLAFIAMYFCHKVDYKYYSRISRMALLVSVPLLLIAWYFGATLNEASRWITIPFTKYTFQPSDLAKLALITNMASMLSKRQMSIQRFQKALTPLLLWCGIICGLIGLSDWSSATLLFMTCMLLLFIGRVPVKYLGMLALIGVMAGTFAFAFGQRGGTVSSRLESYFSESAVPYQAEQSYIAVATGGFTGKGVGKSVQRNFLPHPYSDFIFAIIIEEYGTLGGMAIVALYLILLYRGMVIVSRSKRAFGGLLAAGLVFMLVVQAFVNMSVVVGLVPVTGMPLPLLSMGGTSLLFTGMAFGIVLSVSRTEIYGSGSPLSEPLGNQRRKRMRQMMNYVYNK</sequence>
<dbReference type="RefSeq" id="WP_346821653.1">
    <property type="nucleotide sequence ID" value="NZ_JBDKWZ010000007.1"/>
</dbReference>
<dbReference type="Proteomes" id="UP001403385">
    <property type="component" value="Unassembled WGS sequence"/>
</dbReference>
<evidence type="ECO:0000256" key="2">
    <source>
        <dbReference type="ARBA" id="ARBA00022676"/>
    </source>
</evidence>
<dbReference type="GO" id="GO:0005886">
    <property type="term" value="C:plasma membrane"/>
    <property type="evidence" value="ECO:0007669"/>
    <property type="project" value="TreeGrafter"/>
</dbReference>
<dbReference type="GO" id="GO:0008360">
    <property type="term" value="P:regulation of cell shape"/>
    <property type="evidence" value="ECO:0007669"/>
    <property type="project" value="UniProtKB-KW"/>
</dbReference>
<comment type="catalytic activity">
    <reaction evidence="15">
        <text>[GlcNAc-(1-&gt;4)-Mur2Ac(oyl-L-Ala-gamma-D-Glu-L-Lys-D-Ala-D-Ala)](n)-di-trans,octa-cis-undecaprenyl diphosphate + beta-D-GlcNAc-(1-&gt;4)-Mur2Ac(oyl-L-Ala-gamma-D-Glu-L-Lys-D-Ala-D-Ala)-di-trans,octa-cis-undecaprenyl diphosphate = [GlcNAc-(1-&gt;4)-Mur2Ac(oyl-L-Ala-gamma-D-Glu-L-Lys-D-Ala-D-Ala)](n+1)-di-trans,octa-cis-undecaprenyl diphosphate + di-trans,octa-cis-undecaprenyl diphosphate + H(+)</text>
        <dbReference type="Rhea" id="RHEA:23708"/>
        <dbReference type="Rhea" id="RHEA-COMP:9602"/>
        <dbReference type="Rhea" id="RHEA-COMP:9603"/>
        <dbReference type="ChEBI" id="CHEBI:15378"/>
        <dbReference type="ChEBI" id="CHEBI:58405"/>
        <dbReference type="ChEBI" id="CHEBI:60033"/>
        <dbReference type="ChEBI" id="CHEBI:78435"/>
        <dbReference type="EC" id="2.4.99.28"/>
    </reaction>
</comment>
<evidence type="ECO:0000313" key="17">
    <source>
        <dbReference type="EMBL" id="MEN7548872.1"/>
    </source>
</evidence>
<accession>A0AAW9S5V4</accession>
<feature type="transmembrane region" description="Helical" evidence="16">
    <location>
        <begin position="16"/>
        <end position="35"/>
    </location>
</feature>
<evidence type="ECO:0000256" key="9">
    <source>
        <dbReference type="ARBA" id="ARBA00032370"/>
    </source>
</evidence>
<feature type="transmembrane region" description="Helical" evidence="16">
    <location>
        <begin position="342"/>
        <end position="363"/>
    </location>
</feature>
<evidence type="ECO:0000256" key="5">
    <source>
        <dbReference type="ARBA" id="ARBA00022960"/>
    </source>
</evidence>
<dbReference type="EC" id="2.4.99.28" evidence="14"/>
<dbReference type="GO" id="GO:0009252">
    <property type="term" value="P:peptidoglycan biosynthetic process"/>
    <property type="evidence" value="ECO:0007669"/>
    <property type="project" value="UniProtKB-KW"/>
</dbReference>
<dbReference type="EMBL" id="JBDKWZ010000007">
    <property type="protein sequence ID" value="MEN7548872.1"/>
    <property type="molecule type" value="Genomic_DNA"/>
</dbReference>
<feature type="transmembrane region" description="Helical" evidence="16">
    <location>
        <begin position="305"/>
        <end position="330"/>
    </location>
</feature>
<evidence type="ECO:0000256" key="4">
    <source>
        <dbReference type="ARBA" id="ARBA00022692"/>
    </source>
</evidence>
<dbReference type="GO" id="GO:0051301">
    <property type="term" value="P:cell division"/>
    <property type="evidence" value="ECO:0007669"/>
    <property type="project" value="InterPro"/>
</dbReference>
<keyword evidence="5" id="KW-0133">Cell shape</keyword>
<keyword evidence="2" id="KW-0328">Glycosyltransferase</keyword>
<dbReference type="GO" id="GO:0008955">
    <property type="term" value="F:peptidoglycan glycosyltransferase activity"/>
    <property type="evidence" value="ECO:0007669"/>
    <property type="project" value="UniProtKB-EC"/>
</dbReference>
<keyword evidence="3" id="KW-0808">Transferase</keyword>
<evidence type="ECO:0000256" key="10">
    <source>
        <dbReference type="ARBA" id="ARBA00033270"/>
    </source>
</evidence>
<dbReference type="Pfam" id="PF01098">
    <property type="entry name" value="FTSW_RODA_SPOVE"/>
    <property type="match status" value="1"/>
</dbReference>
<feature type="transmembrane region" description="Helical" evidence="16">
    <location>
        <begin position="153"/>
        <end position="185"/>
    </location>
</feature>
<proteinExistence type="inferred from homology"/>
<feature type="transmembrane region" description="Helical" evidence="16">
    <location>
        <begin position="50"/>
        <end position="68"/>
    </location>
</feature>
<evidence type="ECO:0000256" key="7">
    <source>
        <dbReference type="ARBA" id="ARBA00022989"/>
    </source>
</evidence>
<keyword evidence="6" id="KW-0573">Peptidoglycan synthesis</keyword>
<protein>
    <recommendedName>
        <fullName evidence="12">Probable peptidoglycan glycosyltransferase FtsW</fullName>
        <ecNumber evidence="14">2.4.99.28</ecNumber>
    </recommendedName>
    <alternativeName>
        <fullName evidence="13">Cell division protein FtsW</fullName>
    </alternativeName>
    <alternativeName>
        <fullName evidence="10">Cell wall polymerase</fullName>
    </alternativeName>
    <alternativeName>
        <fullName evidence="9">Peptidoglycan polymerase</fullName>
    </alternativeName>
</protein>
<evidence type="ECO:0000256" key="8">
    <source>
        <dbReference type="ARBA" id="ARBA00023136"/>
    </source>
</evidence>
<feature type="transmembrane region" description="Helical" evidence="16">
    <location>
        <begin position="80"/>
        <end position="98"/>
    </location>
</feature>
<keyword evidence="7 16" id="KW-1133">Transmembrane helix</keyword>
<dbReference type="GO" id="GO:0032153">
    <property type="term" value="C:cell division site"/>
    <property type="evidence" value="ECO:0007669"/>
    <property type="project" value="TreeGrafter"/>
</dbReference>
<feature type="transmembrane region" description="Helical" evidence="16">
    <location>
        <begin position="267"/>
        <end position="293"/>
    </location>
</feature>
<name>A0AAW9S5V4_9BACT</name>
<evidence type="ECO:0000256" key="16">
    <source>
        <dbReference type="SAM" id="Phobius"/>
    </source>
</evidence>
<organism evidence="17 18">
    <name type="scientific">Rapidithrix thailandica</name>
    <dbReference type="NCBI Taxonomy" id="413964"/>
    <lineage>
        <taxon>Bacteria</taxon>
        <taxon>Pseudomonadati</taxon>
        <taxon>Bacteroidota</taxon>
        <taxon>Cytophagia</taxon>
        <taxon>Cytophagales</taxon>
        <taxon>Flammeovirgaceae</taxon>
        <taxon>Rapidithrix</taxon>
    </lineage>
</organism>
<evidence type="ECO:0000256" key="6">
    <source>
        <dbReference type="ARBA" id="ARBA00022984"/>
    </source>
</evidence>
<evidence type="ECO:0000256" key="1">
    <source>
        <dbReference type="ARBA" id="ARBA00004141"/>
    </source>
</evidence>
<feature type="transmembrane region" description="Helical" evidence="16">
    <location>
        <begin position="192"/>
        <end position="211"/>
    </location>
</feature>
<dbReference type="GO" id="GO:0015648">
    <property type="term" value="F:lipid-linked peptidoglycan transporter activity"/>
    <property type="evidence" value="ECO:0007669"/>
    <property type="project" value="TreeGrafter"/>
</dbReference>
<comment type="subcellular location">
    <subcellularLocation>
        <location evidence="1">Membrane</location>
        <topology evidence="1">Multi-pass membrane protein</topology>
    </subcellularLocation>
</comment>
<dbReference type="InterPro" id="IPR001182">
    <property type="entry name" value="FtsW/RodA"/>
</dbReference>
<dbReference type="AlphaFoldDB" id="A0AAW9S5V4"/>
<evidence type="ECO:0000256" key="12">
    <source>
        <dbReference type="ARBA" id="ARBA00041185"/>
    </source>
</evidence>
<dbReference type="PANTHER" id="PTHR30474:SF2">
    <property type="entry name" value="PEPTIDOGLYCAN GLYCOSYLTRANSFERASE FTSW-RELATED"/>
    <property type="match status" value="1"/>
</dbReference>
<dbReference type="PANTHER" id="PTHR30474">
    <property type="entry name" value="CELL CYCLE PROTEIN"/>
    <property type="match status" value="1"/>
</dbReference>
<comment type="similarity">
    <text evidence="11">Belongs to the SEDS family. FtsW subfamily.</text>
</comment>
<evidence type="ECO:0000256" key="15">
    <source>
        <dbReference type="ARBA" id="ARBA00049902"/>
    </source>
</evidence>
<keyword evidence="18" id="KW-1185">Reference proteome</keyword>
<evidence type="ECO:0000313" key="18">
    <source>
        <dbReference type="Proteomes" id="UP001403385"/>
    </source>
</evidence>
<gene>
    <name evidence="17" type="ORF">AAG747_13200</name>
</gene>
<evidence type="ECO:0000256" key="11">
    <source>
        <dbReference type="ARBA" id="ARBA00038053"/>
    </source>
</evidence>
<reference evidence="17 18" key="1">
    <citation type="submission" date="2024-04" db="EMBL/GenBank/DDBJ databases">
        <title>Novel genus in family Flammeovirgaceae.</title>
        <authorList>
            <person name="Nguyen T.H."/>
            <person name="Vuong T.Q."/>
            <person name="Le H."/>
            <person name="Kim S.-G."/>
        </authorList>
    </citation>
    <scope>NUCLEOTIDE SEQUENCE [LARGE SCALE GENOMIC DNA]</scope>
    <source>
        <strain evidence="17 18">JCM 23209</strain>
    </source>
</reference>
<evidence type="ECO:0000256" key="3">
    <source>
        <dbReference type="ARBA" id="ARBA00022679"/>
    </source>
</evidence>
<evidence type="ECO:0000256" key="14">
    <source>
        <dbReference type="ARBA" id="ARBA00044770"/>
    </source>
</evidence>
<evidence type="ECO:0000256" key="13">
    <source>
        <dbReference type="ARBA" id="ARBA00041418"/>
    </source>
</evidence>
<keyword evidence="4 16" id="KW-0812">Transmembrane</keyword>
<comment type="caution">
    <text evidence="17">The sequence shown here is derived from an EMBL/GenBank/DDBJ whole genome shotgun (WGS) entry which is preliminary data.</text>
</comment>
<keyword evidence="8 16" id="KW-0472">Membrane</keyword>